<dbReference type="AlphaFoldDB" id="A0A6P5FY35"/>
<accession>A0A6P5FY35</accession>
<keyword evidence="1" id="KW-1185">Reference proteome</keyword>
<protein>
    <submittedName>
        <fullName evidence="2">Uncharacterized protein LOC109717146</fullName>
    </submittedName>
</protein>
<reference evidence="1" key="1">
    <citation type="journal article" date="2015" name="Nat. Genet.">
        <title>The pineapple genome and the evolution of CAM photosynthesis.</title>
        <authorList>
            <person name="Ming R."/>
            <person name="VanBuren R."/>
            <person name="Wai C.M."/>
            <person name="Tang H."/>
            <person name="Schatz M.C."/>
            <person name="Bowers J.E."/>
            <person name="Lyons E."/>
            <person name="Wang M.L."/>
            <person name="Chen J."/>
            <person name="Biggers E."/>
            <person name="Zhang J."/>
            <person name="Huang L."/>
            <person name="Zhang L."/>
            <person name="Miao W."/>
            <person name="Zhang J."/>
            <person name="Ye Z."/>
            <person name="Miao C."/>
            <person name="Lin Z."/>
            <person name="Wang H."/>
            <person name="Zhou H."/>
            <person name="Yim W.C."/>
            <person name="Priest H.D."/>
            <person name="Zheng C."/>
            <person name="Woodhouse M."/>
            <person name="Edger P.P."/>
            <person name="Guyot R."/>
            <person name="Guo H.B."/>
            <person name="Guo H."/>
            <person name="Zheng G."/>
            <person name="Singh R."/>
            <person name="Sharma A."/>
            <person name="Min X."/>
            <person name="Zheng Y."/>
            <person name="Lee H."/>
            <person name="Gurtowski J."/>
            <person name="Sedlazeck F.J."/>
            <person name="Harkess A."/>
            <person name="McKain M.R."/>
            <person name="Liao Z."/>
            <person name="Fang J."/>
            <person name="Liu J."/>
            <person name="Zhang X."/>
            <person name="Zhang Q."/>
            <person name="Hu W."/>
            <person name="Qin Y."/>
            <person name="Wang K."/>
            <person name="Chen L.Y."/>
            <person name="Shirley N."/>
            <person name="Lin Y.R."/>
            <person name="Liu L.Y."/>
            <person name="Hernandez A.G."/>
            <person name="Wright C.L."/>
            <person name="Bulone V."/>
            <person name="Tuskan G.A."/>
            <person name="Heath K."/>
            <person name="Zee F."/>
            <person name="Moore P.H."/>
            <person name="Sunkar R."/>
            <person name="Leebens-Mack J.H."/>
            <person name="Mockler T."/>
            <person name="Bennetzen J.L."/>
            <person name="Freeling M."/>
            <person name="Sankoff D."/>
            <person name="Paterson A.H."/>
            <person name="Zhu X."/>
            <person name="Yang X."/>
            <person name="Smith J.A."/>
            <person name="Cushman J.C."/>
            <person name="Paull R.E."/>
            <person name="Yu Q."/>
        </authorList>
    </citation>
    <scope>NUCLEOTIDE SEQUENCE [LARGE SCALE GENOMIC DNA]</scope>
    <source>
        <strain evidence="1">cv. F153</strain>
    </source>
</reference>
<dbReference type="PANTHER" id="PTHR35291">
    <property type="entry name" value="PROTEIN SHROOM-LIKE"/>
    <property type="match status" value="1"/>
</dbReference>
<proteinExistence type="predicted"/>
<dbReference type="PANTHER" id="PTHR35291:SF3">
    <property type="entry name" value="PROTEIN SHROOM-LIKE"/>
    <property type="match status" value="1"/>
</dbReference>
<evidence type="ECO:0000313" key="1">
    <source>
        <dbReference type="Proteomes" id="UP000515123"/>
    </source>
</evidence>
<evidence type="ECO:0000313" key="2">
    <source>
        <dbReference type="RefSeq" id="XP_020098408.1"/>
    </source>
</evidence>
<organism evidence="1 2">
    <name type="scientific">Ananas comosus</name>
    <name type="common">Pineapple</name>
    <name type="synonym">Ananas ananas</name>
    <dbReference type="NCBI Taxonomy" id="4615"/>
    <lineage>
        <taxon>Eukaryota</taxon>
        <taxon>Viridiplantae</taxon>
        <taxon>Streptophyta</taxon>
        <taxon>Embryophyta</taxon>
        <taxon>Tracheophyta</taxon>
        <taxon>Spermatophyta</taxon>
        <taxon>Magnoliopsida</taxon>
        <taxon>Liliopsida</taxon>
        <taxon>Poales</taxon>
        <taxon>Bromeliaceae</taxon>
        <taxon>Bromelioideae</taxon>
        <taxon>Ananas</taxon>
    </lineage>
</organism>
<dbReference type="OrthoDB" id="1097853at2759"/>
<sequence length="139" mass="15838">MGQQRANVALVFECEQGCVCTLTYCLDVANYYIQLLLLPKAMSGDSAYQKSRRGYRRILSHQFSFDSSEDADAKAVKTKTKTKKPSKRKDAKAHPVIAVIEAPKMEKAAAKPEFLRYLEYMREAGTWDVESEKPTIYFK</sequence>
<dbReference type="Proteomes" id="UP000515123">
    <property type="component" value="Linkage group 11"/>
</dbReference>
<dbReference type="RefSeq" id="XP_020098408.1">
    <property type="nucleotide sequence ID" value="XM_020242819.1"/>
</dbReference>
<dbReference type="GeneID" id="109717146"/>
<reference evidence="2" key="2">
    <citation type="submission" date="2025-08" db="UniProtKB">
        <authorList>
            <consortium name="RefSeq"/>
        </authorList>
    </citation>
    <scope>IDENTIFICATION</scope>
    <source>
        <tissue evidence="2">Leaf</tissue>
    </source>
</reference>
<name>A0A6P5FY35_ANACO</name>
<gene>
    <name evidence="2" type="primary">LOC109717146</name>
</gene>